<reference evidence="5" key="1">
    <citation type="journal article" date="2014" name="Int. J. Syst. Evol. Microbiol.">
        <title>Complete genome sequence of Corynebacterium casei LMG S-19264T (=DSM 44701T), isolated from a smear-ripened cheese.</title>
        <authorList>
            <consortium name="US DOE Joint Genome Institute (JGI-PGF)"/>
            <person name="Walter F."/>
            <person name="Albersmeier A."/>
            <person name="Kalinowski J."/>
            <person name="Ruckert C."/>
        </authorList>
    </citation>
    <scope>NUCLEOTIDE SEQUENCE</scope>
    <source>
        <strain evidence="5">CGMCC 1.15082</strain>
    </source>
</reference>
<reference evidence="5" key="2">
    <citation type="submission" date="2020-09" db="EMBL/GenBank/DDBJ databases">
        <authorList>
            <person name="Sun Q."/>
            <person name="Zhou Y."/>
        </authorList>
    </citation>
    <scope>NUCLEOTIDE SEQUENCE</scope>
    <source>
        <strain evidence="5">CGMCC 1.15082</strain>
    </source>
</reference>
<evidence type="ECO:0000313" key="6">
    <source>
        <dbReference type="Proteomes" id="UP000646478"/>
    </source>
</evidence>
<dbReference type="SUPFAM" id="SSF51735">
    <property type="entry name" value="NAD(P)-binding Rossmann-fold domains"/>
    <property type="match status" value="1"/>
</dbReference>
<comment type="similarity">
    <text evidence="1">Belongs to the NmrA-type oxidoreductase family.</text>
</comment>
<evidence type="ECO:0000259" key="4">
    <source>
        <dbReference type="Pfam" id="PF05368"/>
    </source>
</evidence>
<evidence type="ECO:0000313" key="5">
    <source>
        <dbReference type="EMBL" id="GGB02820.1"/>
    </source>
</evidence>
<proteinExistence type="inferred from homology"/>
<dbReference type="GO" id="GO:0016491">
    <property type="term" value="F:oxidoreductase activity"/>
    <property type="evidence" value="ECO:0007669"/>
    <property type="project" value="UniProtKB-KW"/>
</dbReference>
<gene>
    <name evidence="5" type="ORF">GCM10011491_33700</name>
</gene>
<dbReference type="CDD" id="cd05251">
    <property type="entry name" value="NmrA_like_SDR_a"/>
    <property type="match status" value="1"/>
</dbReference>
<dbReference type="Gene3D" id="3.40.50.720">
    <property type="entry name" value="NAD(P)-binding Rossmann-like Domain"/>
    <property type="match status" value="1"/>
</dbReference>
<keyword evidence="2" id="KW-0521">NADP</keyword>
<dbReference type="PANTHER" id="PTHR42748">
    <property type="entry name" value="NITROGEN METABOLITE REPRESSION PROTEIN NMRA FAMILY MEMBER"/>
    <property type="match status" value="1"/>
</dbReference>
<evidence type="ECO:0000256" key="1">
    <source>
        <dbReference type="ARBA" id="ARBA00006328"/>
    </source>
</evidence>
<dbReference type="InterPro" id="IPR036291">
    <property type="entry name" value="NAD(P)-bd_dom_sf"/>
</dbReference>
<accession>A0A916SL24</accession>
<keyword evidence="3" id="KW-0560">Oxidoreductase</keyword>
<protein>
    <submittedName>
        <fullName evidence="5">NmrA family transcriptional regulator</fullName>
    </submittedName>
</protein>
<dbReference type="Gene3D" id="3.90.25.10">
    <property type="entry name" value="UDP-galactose 4-epimerase, domain 1"/>
    <property type="match status" value="1"/>
</dbReference>
<dbReference type="AlphaFoldDB" id="A0A916SL24"/>
<keyword evidence="6" id="KW-1185">Reference proteome</keyword>
<dbReference type="InterPro" id="IPR008030">
    <property type="entry name" value="NmrA-like"/>
</dbReference>
<comment type="caution">
    <text evidence="5">The sequence shown here is derived from an EMBL/GenBank/DDBJ whole genome shotgun (WGS) entry which is preliminary data.</text>
</comment>
<evidence type="ECO:0000256" key="2">
    <source>
        <dbReference type="ARBA" id="ARBA00022857"/>
    </source>
</evidence>
<evidence type="ECO:0000256" key="3">
    <source>
        <dbReference type="ARBA" id="ARBA00023002"/>
    </source>
</evidence>
<dbReference type="PANTHER" id="PTHR42748:SF30">
    <property type="entry name" value="NMRA-LIKE DOMAIN-CONTAINING PROTEIN"/>
    <property type="match status" value="1"/>
</dbReference>
<dbReference type="EMBL" id="BMHH01000015">
    <property type="protein sequence ID" value="GGB02820.1"/>
    <property type="molecule type" value="Genomic_DNA"/>
</dbReference>
<dbReference type="RefSeq" id="WP_188825358.1">
    <property type="nucleotide sequence ID" value="NZ_JBHEES010000013.1"/>
</dbReference>
<organism evidence="5 6">
    <name type="scientific">Brucella endophytica</name>
    <dbReference type="NCBI Taxonomy" id="1963359"/>
    <lineage>
        <taxon>Bacteria</taxon>
        <taxon>Pseudomonadati</taxon>
        <taxon>Pseudomonadota</taxon>
        <taxon>Alphaproteobacteria</taxon>
        <taxon>Hyphomicrobiales</taxon>
        <taxon>Brucellaceae</taxon>
        <taxon>Brucella/Ochrobactrum group</taxon>
        <taxon>Brucella</taxon>
    </lineage>
</organism>
<name>A0A916SL24_9HYPH</name>
<sequence length="297" mass="31797">MANDKRPILVFGATGRQGGAVAKALLRAGWPVRALVRNPVEPASIALRDAGIELVTGSFEDTHVIRTAMKDSHGIFSVLPANLAADDEVRYGISIAALAAESGVTHFVYSSGASVGDTLTGVARFDAKPRIEAYIRKLPIIATIIRPMIFMEMLVRPGFGLDKGQLRSLIRPEHSIQLIAVEDIGKFVAAIFADKTRLGGVTLKIASDRVTGRDLEAAFTEVAGRPISYARFPDDVLAANADLAHMARSLENGPLAEQVDLNVMREINPEILSFRSWLATSGRKALAEALGAVPPGH</sequence>
<dbReference type="Proteomes" id="UP000646478">
    <property type="component" value="Unassembled WGS sequence"/>
</dbReference>
<feature type="domain" description="NmrA-like" evidence="4">
    <location>
        <begin position="5"/>
        <end position="251"/>
    </location>
</feature>
<dbReference type="InterPro" id="IPR051164">
    <property type="entry name" value="NmrA-like_oxidored"/>
</dbReference>
<dbReference type="Pfam" id="PF05368">
    <property type="entry name" value="NmrA"/>
    <property type="match status" value="1"/>
</dbReference>